<name>A0A1I8GEF1_9PLAT</name>
<protein>
    <submittedName>
        <fullName evidence="3">FH2 domain-containing protein</fullName>
    </submittedName>
</protein>
<reference evidence="3" key="1">
    <citation type="submission" date="2016-11" db="UniProtKB">
        <authorList>
            <consortium name="WormBaseParasite"/>
        </authorList>
    </citation>
    <scope>IDENTIFICATION</scope>
</reference>
<feature type="domain" description="FH2" evidence="1">
    <location>
        <begin position="1"/>
        <end position="189"/>
    </location>
</feature>
<organism evidence="2 3">
    <name type="scientific">Macrostomum lignano</name>
    <dbReference type="NCBI Taxonomy" id="282301"/>
    <lineage>
        <taxon>Eukaryota</taxon>
        <taxon>Metazoa</taxon>
        <taxon>Spiralia</taxon>
        <taxon>Lophotrochozoa</taxon>
        <taxon>Platyhelminthes</taxon>
        <taxon>Rhabditophora</taxon>
        <taxon>Macrostomorpha</taxon>
        <taxon>Macrostomida</taxon>
        <taxon>Macrostomidae</taxon>
        <taxon>Macrostomum</taxon>
    </lineage>
</organism>
<dbReference type="Proteomes" id="UP000095280">
    <property type="component" value="Unplaced"/>
</dbReference>
<dbReference type="AlphaFoldDB" id="A0A1I8GEF1"/>
<sequence>GENLEVDFEQLEELFSVPVDRQAANDSRRLNGGVSGVDFHRRRSSDRNQEIALLDQRKCLSLSILLRQFRQPVEHTVAWLLSSRSQDENSDNQLTANQLKELLKNLPDSNELDRITGYHGDPERLDMASKFVYLLAQNKHFASHLEMLLTRAEYQAQMDDVLINLDSVIDTCKDILHSQSLRDILHLIL</sequence>
<keyword evidence="2" id="KW-1185">Reference proteome</keyword>
<dbReference type="WBParaSite" id="maker-uti_cns_0001681-snap-gene-0.23-mRNA-1">
    <property type="protein sequence ID" value="maker-uti_cns_0001681-snap-gene-0.23-mRNA-1"/>
    <property type="gene ID" value="maker-uti_cns_0001681-snap-gene-0.23"/>
</dbReference>
<proteinExistence type="predicted"/>
<dbReference type="PANTHER" id="PTHR46345">
    <property type="entry name" value="INVERTED FORMIN-2"/>
    <property type="match status" value="1"/>
</dbReference>
<dbReference type="InterPro" id="IPR015425">
    <property type="entry name" value="FH2_Formin"/>
</dbReference>
<accession>A0A1I8GEF1</accession>
<dbReference type="PROSITE" id="PS51444">
    <property type="entry name" value="FH2"/>
    <property type="match status" value="1"/>
</dbReference>
<dbReference type="PANTHER" id="PTHR46345:SF8">
    <property type="entry name" value="FORMIN 3, ISOFORM B"/>
    <property type="match status" value="1"/>
</dbReference>
<dbReference type="Pfam" id="PF02181">
    <property type="entry name" value="FH2"/>
    <property type="match status" value="1"/>
</dbReference>
<evidence type="ECO:0000313" key="3">
    <source>
        <dbReference type="WBParaSite" id="maker-uti_cns_0001681-snap-gene-0.23-mRNA-1"/>
    </source>
</evidence>
<dbReference type="SUPFAM" id="SSF101447">
    <property type="entry name" value="Formin homology 2 domain (FH2 domain)"/>
    <property type="match status" value="1"/>
</dbReference>
<dbReference type="Gene3D" id="1.20.58.2220">
    <property type="entry name" value="Formin, FH2 domain"/>
    <property type="match status" value="1"/>
</dbReference>
<dbReference type="InterPro" id="IPR042201">
    <property type="entry name" value="FH2_Formin_sf"/>
</dbReference>
<evidence type="ECO:0000259" key="1">
    <source>
        <dbReference type="PROSITE" id="PS51444"/>
    </source>
</evidence>
<evidence type="ECO:0000313" key="2">
    <source>
        <dbReference type="Proteomes" id="UP000095280"/>
    </source>
</evidence>